<dbReference type="RefSeq" id="WP_315603877.1">
    <property type="nucleotide sequence ID" value="NZ_CP130318.1"/>
</dbReference>
<keyword evidence="5" id="KW-0547">Nucleotide-binding</keyword>
<proteinExistence type="predicted"/>
<protein>
    <recommendedName>
        <fullName evidence="2">histidine kinase</fullName>
        <ecNumber evidence="2">2.7.13.3</ecNumber>
    </recommendedName>
</protein>
<feature type="domain" description="Signal transduction histidine kinase subgroup 3 dimerisation and phosphoacceptor" evidence="10">
    <location>
        <begin position="174"/>
        <end position="240"/>
    </location>
</feature>
<dbReference type="Gene3D" id="1.20.5.1930">
    <property type="match status" value="1"/>
</dbReference>
<dbReference type="AlphaFoldDB" id="A0AA96LBG1"/>
<keyword evidence="6 11" id="KW-0418">Kinase</keyword>
<evidence type="ECO:0000313" key="11">
    <source>
        <dbReference type="EMBL" id="WNQ10103.1"/>
    </source>
</evidence>
<evidence type="ECO:0000256" key="4">
    <source>
        <dbReference type="ARBA" id="ARBA00022679"/>
    </source>
</evidence>
<feature type="transmembrane region" description="Helical" evidence="9">
    <location>
        <begin position="28"/>
        <end position="47"/>
    </location>
</feature>
<keyword evidence="9" id="KW-1133">Transmembrane helix</keyword>
<gene>
    <name evidence="11" type="ORF">MJA45_21120</name>
</gene>
<dbReference type="Pfam" id="PF07730">
    <property type="entry name" value="HisKA_3"/>
    <property type="match status" value="1"/>
</dbReference>
<accession>A0AA96LBG1</accession>
<organism evidence="11 12">
    <name type="scientific">Paenibacillus aurantius</name>
    <dbReference type="NCBI Taxonomy" id="2918900"/>
    <lineage>
        <taxon>Bacteria</taxon>
        <taxon>Bacillati</taxon>
        <taxon>Bacillota</taxon>
        <taxon>Bacilli</taxon>
        <taxon>Bacillales</taxon>
        <taxon>Paenibacillaceae</taxon>
        <taxon>Paenibacillus</taxon>
    </lineage>
</organism>
<dbReference type="InterPro" id="IPR036890">
    <property type="entry name" value="HATPase_C_sf"/>
</dbReference>
<evidence type="ECO:0000259" key="10">
    <source>
        <dbReference type="Pfam" id="PF07730"/>
    </source>
</evidence>
<evidence type="ECO:0000256" key="7">
    <source>
        <dbReference type="ARBA" id="ARBA00022840"/>
    </source>
</evidence>
<dbReference type="Proteomes" id="UP001305702">
    <property type="component" value="Chromosome"/>
</dbReference>
<keyword evidence="3" id="KW-0597">Phosphoprotein</keyword>
<dbReference type="EMBL" id="CP130318">
    <property type="protein sequence ID" value="WNQ10103.1"/>
    <property type="molecule type" value="Genomic_DNA"/>
</dbReference>
<evidence type="ECO:0000256" key="2">
    <source>
        <dbReference type="ARBA" id="ARBA00012438"/>
    </source>
</evidence>
<dbReference type="Gene3D" id="3.30.565.10">
    <property type="entry name" value="Histidine kinase-like ATPase, C-terminal domain"/>
    <property type="match status" value="1"/>
</dbReference>
<evidence type="ECO:0000256" key="3">
    <source>
        <dbReference type="ARBA" id="ARBA00022553"/>
    </source>
</evidence>
<evidence type="ECO:0000256" key="6">
    <source>
        <dbReference type="ARBA" id="ARBA00022777"/>
    </source>
</evidence>
<keyword evidence="12" id="KW-1185">Reference proteome</keyword>
<dbReference type="InterPro" id="IPR011712">
    <property type="entry name" value="Sig_transdc_His_kin_sub3_dim/P"/>
</dbReference>
<dbReference type="EC" id="2.7.13.3" evidence="2"/>
<dbReference type="InterPro" id="IPR050482">
    <property type="entry name" value="Sensor_HK_TwoCompSys"/>
</dbReference>
<dbReference type="PANTHER" id="PTHR24421:SF10">
    <property type="entry name" value="NITRATE_NITRITE SENSOR PROTEIN NARQ"/>
    <property type="match status" value="1"/>
</dbReference>
<reference evidence="11 12" key="1">
    <citation type="submission" date="2022-02" db="EMBL/GenBank/DDBJ databases">
        <title>Paenibacillus sp. MBLB1776 Whole Genome Shotgun Sequencing.</title>
        <authorList>
            <person name="Hwang C.Y."/>
            <person name="Cho E.-S."/>
            <person name="Seo M.-J."/>
        </authorList>
    </citation>
    <scope>NUCLEOTIDE SEQUENCE [LARGE SCALE GENOMIC DNA]</scope>
    <source>
        <strain evidence="11 12">MBLB1776</strain>
    </source>
</reference>
<dbReference type="CDD" id="cd16917">
    <property type="entry name" value="HATPase_UhpB-NarQ-NarX-like"/>
    <property type="match status" value="1"/>
</dbReference>
<feature type="transmembrane region" description="Helical" evidence="9">
    <location>
        <begin position="111"/>
        <end position="131"/>
    </location>
</feature>
<feature type="transmembrane region" description="Helical" evidence="9">
    <location>
        <begin position="54"/>
        <end position="77"/>
    </location>
</feature>
<keyword evidence="9" id="KW-0472">Membrane</keyword>
<evidence type="ECO:0000313" key="12">
    <source>
        <dbReference type="Proteomes" id="UP001305702"/>
    </source>
</evidence>
<dbReference type="GO" id="GO:0000155">
    <property type="term" value="F:phosphorelay sensor kinase activity"/>
    <property type="evidence" value="ECO:0007669"/>
    <property type="project" value="InterPro"/>
</dbReference>
<dbReference type="GO" id="GO:0016020">
    <property type="term" value="C:membrane"/>
    <property type="evidence" value="ECO:0007669"/>
    <property type="project" value="InterPro"/>
</dbReference>
<keyword evidence="4" id="KW-0808">Transferase</keyword>
<keyword evidence="9" id="KW-0812">Transmembrane</keyword>
<evidence type="ECO:0000256" key="9">
    <source>
        <dbReference type="SAM" id="Phobius"/>
    </source>
</evidence>
<evidence type="ECO:0000256" key="5">
    <source>
        <dbReference type="ARBA" id="ARBA00022741"/>
    </source>
</evidence>
<name>A0AA96LBG1_9BACL</name>
<dbReference type="KEGG" id="paun:MJA45_21120"/>
<keyword evidence="7" id="KW-0067">ATP-binding</keyword>
<evidence type="ECO:0000256" key="1">
    <source>
        <dbReference type="ARBA" id="ARBA00000085"/>
    </source>
</evidence>
<dbReference type="GO" id="GO:0005524">
    <property type="term" value="F:ATP binding"/>
    <property type="evidence" value="ECO:0007669"/>
    <property type="project" value="UniProtKB-KW"/>
</dbReference>
<dbReference type="GO" id="GO:0046983">
    <property type="term" value="F:protein dimerization activity"/>
    <property type="evidence" value="ECO:0007669"/>
    <property type="project" value="InterPro"/>
</dbReference>
<evidence type="ECO:0000256" key="8">
    <source>
        <dbReference type="ARBA" id="ARBA00023012"/>
    </source>
</evidence>
<dbReference type="SUPFAM" id="SSF55874">
    <property type="entry name" value="ATPase domain of HSP90 chaperone/DNA topoisomerase II/histidine kinase"/>
    <property type="match status" value="1"/>
</dbReference>
<sequence length="371" mass="41364">MVGSKALVLLYVIAATYFESPGERSPWVILYVLAYLFFNLLVLVLPYDRIRQGVLLLLCAGLAVCSAYAYPFFLLLLPFNAIELTSFSESRRRLVLPAVLLPVLFIRGDLLVQYTFVALFGFFHFAFVRYWQEKAEGHAVRIEELRSERERLAKGLADNREYLRVSEYMSKLEERNRLSQAIHDGIGHSMTGALIQLEAAKRLLVSDPETAGRLLQNAIDISKEGIEEIRVTLKNTKPPAEQLGLVRLKAAAEAFGARTGLQVTLVHEGEMEIISPRQWKVIHENVLEALTNCGKYAQASAVHVEVRVLNRFIQAVVADNGQGAAKWAKGLGLIGMEERAAALNGTVVCDGTRGFRVTTLLPRSVPEEQPE</sequence>
<dbReference type="PANTHER" id="PTHR24421">
    <property type="entry name" value="NITRATE/NITRITE SENSOR PROTEIN NARX-RELATED"/>
    <property type="match status" value="1"/>
</dbReference>
<keyword evidence="8" id="KW-0902">Two-component regulatory system</keyword>
<comment type="catalytic activity">
    <reaction evidence="1">
        <text>ATP + protein L-histidine = ADP + protein N-phospho-L-histidine.</text>
        <dbReference type="EC" id="2.7.13.3"/>
    </reaction>
</comment>